<dbReference type="Gene3D" id="3.30.450.350">
    <property type="entry name" value="CHASE domain"/>
    <property type="match status" value="1"/>
</dbReference>
<feature type="domain" description="CHASE" evidence="8">
    <location>
        <begin position="78"/>
        <end position="302"/>
    </location>
</feature>
<evidence type="ECO:0000259" key="6">
    <source>
        <dbReference type="PROSITE" id="PS50112"/>
    </source>
</evidence>
<evidence type="ECO:0000256" key="4">
    <source>
        <dbReference type="ARBA" id="ARBA00023136"/>
    </source>
</evidence>
<dbReference type="InterPro" id="IPR029787">
    <property type="entry name" value="Nucleotide_cyclase"/>
</dbReference>
<dbReference type="PROSITE" id="PS50887">
    <property type="entry name" value="GGDEF"/>
    <property type="match status" value="1"/>
</dbReference>
<dbReference type="NCBIfam" id="TIGR00254">
    <property type="entry name" value="GGDEF"/>
    <property type="match status" value="1"/>
</dbReference>
<dbReference type="SMART" id="SM01079">
    <property type="entry name" value="CHASE"/>
    <property type="match status" value="1"/>
</dbReference>
<feature type="transmembrane region" description="Helical" evidence="5">
    <location>
        <begin position="320"/>
        <end position="341"/>
    </location>
</feature>
<dbReference type="CDD" id="cd01948">
    <property type="entry name" value="EAL"/>
    <property type="match status" value="1"/>
</dbReference>
<dbReference type="Proteomes" id="UP000500755">
    <property type="component" value="Chromosome"/>
</dbReference>
<name>A0A858ZTT9_9BURK</name>
<dbReference type="CDD" id="cd01949">
    <property type="entry name" value="GGDEF"/>
    <property type="match status" value="1"/>
</dbReference>
<dbReference type="SUPFAM" id="SSF141868">
    <property type="entry name" value="EAL domain-like"/>
    <property type="match status" value="1"/>
</dbReference>
<feature type="domain" description="PAC" evidence="7">
    <location>
        <begin position="435"/>
        <end position="486"/>
    </location>
</feature>
<dbReference type="InterPro" id="IPR035965">
    <property type="entry name" value="PAS-like_dom_sf"/>
</dbReference>
<dbReference type="Pfam" id="PF03924">
    <property type="entry name" value="CHASE"/>
    <property type="match status" value="1"/>
</dbReference>
<protein>
    <submittedName>
        <fullName evidence="11">EAL domain-containing protein</fullName>
    </submittedName>
</protein>
<dbReference type="GO" id="GO:0016020">
    <property type="term" value="C:membrane"/>
    <property type="evidence" value="ECO:0007669"/>
    <property type="project" value="UniProtKB-SubCell"/>
</dbReference>
<dbReference type="FunFam" id="3.20.20.450:FF:000001">
    <property type="entry name" value="Cyclic di-GMP phosphodiesterase yahA"/>
    <property type="match status" value="1"/>
</dbReference>
<dbReference type="PROSITE" id="PS50839">
    <property type="entry name" value="CHASE"/>
    <property type="match status" value="1"/>
</dbReference>
<proteinExistence type="predicted"/>
<gene>
    <name evidence="11" type="ORF">HF896_11595</name>
</gene>
<feature type="domain" description="GGDEF" evidence="10">
    <location>
        <begin position="646"/>
        <end position="785"/>
    </location>
</feature>
<dbReference type="SMART" id="SM00091">
    <property type="entry name" value="PAS"/>
    <property type="match status" value="2"/>
</dbReference>
<dbReference type="RefSeq" id="WP_013519075.1">
    <property type="nucleotide sequence ID" value="NZ_CP051298.1"/>
</dbReference>
<dbReference type="InterPro" id="IPR006189">
    <property type="entry name" value="CHASE_dom"/>
</dbReference>
<dbReference type="Gene3D" id="3.30.450.20">
    <property type="entry name" value="PAS domain"/>
    <property type="match status" value="2"/>
</dbReference>
<feature type="domain" description="PAS" evidence="6">
    <location>
        <begin position="360"/>
        <end position="431"/>
    </location>
</feature>
<dbReference type="InterPro" id="IPR001610">
    <property type="entry name" value="PAC"/>
</dbReference>
<dbReference type="SMART" id="SM00052">
    <property type="entry name" value="EAL"/>
    <property type="match status" value="1"/>
</dbReference>
<feature type="transmembrane region" description="Helical" evidence="5">
    <location>
        <begin position="13"/>
        <end position="32"/>
    </location>
</feature>
<feature type="domain" description="EAL" evidence="9">
    <location>
        <begin position="794"/>
        <end position="1047"/>
    </location>
</feature>
<keyword evidence="4 5" id="KW-0472">Membrane</keyword>
<reference evidence="11 12" key="1">
    <citation type="submission" date="2020-05" db="EMBL/GenBank/DDBJ databases">
        <title>Complete genome sequence of Alicycliphilus denitrificans DP3.</title>
        <authorList>
            <person name="Chen X."/>
        </authorList>
    </citation>
    <scope>NUCLEOTIDE SEQUENCE [LARGE SCALE GENOMIC DNA]</scope>
    <source>
        <strain evidence="11 12">DP3</strain>
    </source>
</reference>
<dbReference type="PANTHER" id="PTHR44757:SF2">
    <property type="entry name" value="BIOFILM ARCHITECTURE MAINTENANCE PROTEIN MBAA"/>
    <property type="match status" value="1"/>
</dbReference>
<dbReference type="CDD" id="cd00130">
    <property type="entry name" value="PAS"/>
    <property type="match status" value="1"/>
</dbReference>
<dbReference type="InterPro" id="IPR042240">
    <property type="entry name" value="CHASE_sf"/>
</dbReference>
<dbReference type="NCBIfam" id="TIGR00229">
    <property type="entry name" value="sensory_box"/>
    <property type="match status" value="1"/>
</dbReference>
<evidence type="ECO:0000256" key="3">
    <source>
        <dbReference type="ARBA" id="ARBA00022989"/>
    </source>
</evidence>
<evidence type="ECO:0000313" key="12">
    <source>
        <dbReference type="Proteomes" id="UP000500755"/>
    </source>
</evidence>
<evidence type="ECO:0000256" key="5">
    <source>
        <dbReference type="SAM" id="Phobius"/>
    </source>
</evidence>
<dbReference type="EMBL" id="CP051298">
    <property type="protein sequence ID" value="QKD44228.1"/>
    <property type="molecule type" value="Genomic_DNA"/>
</dbReference>
<dbReference type="SMART" id="SM00086">
    <property type="entry name" value="PAC"/>
    <property type="match status" value="1"/>
</dbReference>
<sequence length="1058" mass="117179">MSFFTAVRFSPRLWLPGMAVALAGCVASYALWRQQQTSMDAIAHLRFEQETRLFAGALQRRMESHTDLLQGMRGLLTVDPQLRRAEFERVASELALERSHPGVKNINFTRYVPGAQRTAFEAQARGDAHMDGSLPRDFAIHPEQERPEYFVVDFLWPREGNADVQGLEIHSQPDNLEAMMRTRAGGELVASAPFDLHQETERRTGIIIRIPVFAHGTPPGQREAARFLGAVGVSIRIDDVIQMLRAEGYLKGLTLVMSDIGPSGAETGSAALLFDSTSKPAQAADMERVQEVQVGGRRWRLQFQSAGTFLSAQEARLPGLLGLGGMLITALLTAMVSMLVLRRVRALGDVQQAGVALRESEERFRAVFSQAAVGMAQVDLHSDRMVRVNRKLCDLLGYTEAELQQLRFQDISDPRDLDADLAFMERMRSGKISEFRMEKRYCRKDGEIVWAELMVSRLCLEGRPESHLAVVQDIGERKQMEQALSDSEQHLLGILNHMPVGVNLVRGRAIAFRNDRHVQICGYGEQEAPDVDSWWRLVMPDAAERHQAREAWKAACMAARHAADGAIRPVECHITSKAGLLRTVEISGVMLEDSHIVTMVDQSQRRQAEEEVRYLAYNDPLTGLPNRRLLLDRLQQALAMSARHQLCGAVLMLDLDNFKHINETQGHDMGDRLLHAVALRLRACIPEDDTLARHGGDEFVVVLKDLGASPQEAATRAEAMGLQILDAMREPFALGGGEPRHTTLSVGIVIFQGLHESADELLKRSDMAMYEAKAAGRDALRFFDPQVQAQMTARVALEADMRSGLEAGEFELFYQPKMVHGRITGAEALLRWKHPVKGYIPPSEFIPLAEQSGLILRMGQWVLRTACERLALWSSHPVLGQLSVAVNVSPRQFHEAGFVPEVLEALAGTGADARRLRLELTEGLLLQDVEDTVAKMVQLRGYGVGFSLDDFGTGYSSLAYLKRLPLHELKIDQSFVRDVLTDPNDAAIARTIVALGTSLGLQVVAEGVETEAQRVFLERSGCHAWQGYLLSRPLPGLAFEDLVLEHAASASASAGATA</sequence>
<dbReference type="InterPro" id="IPR052155">
    <property type="entry name" value="Biofilm_reg_signaling"/>
</dbReference>
<dbReference type="InterPro" id="IPR043128">
    <property type="entry name" value="Rev_trsase/Diguanyl_cyclase"/>
</dbReference>
<evidence type="ECO:0000259" key="10">
    <source>
        <dbReference type="PROSITE" id="PS50887"/>
    </source>
</evidence>
<evidence type="ECO:0000256" key="1">
    <source>
        <dbReference type="ARBA" id="ARBA00004370"/>
    </source>
</evidence>
<organism evidence="11 12">
    <name type="scientific">Alicycliphilus denitrificans</name>
    <dbReference type="NCBI Taxonomy" id="179636"/>
    <lineage>
        <taxon>Bacteria</taxon>
        <taxon>Pseudomonadati</taxon>
        <taxon>Pseudomonadota</taxon>
        <taxon>Betaproteobacteria</taxon>
        <taxon>Burkholderiales</taxon>
        <taxon>Comamonadaceae</taxon>
        <taxon>Alicycliphilus</taxon>
    </lineage>
</organism>
<evidence type="ECO:0000259" key="8">
    <source>
        <dbReference type="PROSITE" id="PS50839"/>
    </source>
</evidence>
<evidence type="ECO:0000256" key="2">
    <source>
        <dbReference type="ARBA" id="ARBA00022692"/>
    </source>
</evidence>
<dbReference type="PROSITE" id="PS50883">
    <property type="entry name" value="EAL"/>
    <property type="match status" value="1"/>
</dbReference>
<dbReference type="PROSITE" id="PS50113">
    <property type="entry name" value="PAC"/>
    <property type="match status" value="1"/>
</dbReference>
<dbReference type="InterPro" id="IPR000014">
    <property type="entry name" value="PAS"/>
</dbReference>
<keyword evidence="2 5" id="KW-0812">Transmembrane</keyword>
<comment type="subcellular location">
    <subcellularLocation>
        <location evidence="1">Membrane</location>
    </subcellularLocation>
</comment>
<dbReference type="AlphaFoldDB" id="A0A858ZTT9"/>
<dbReference type="Pfam" id="PF00563">
    <property type="entry name" value="EAL"/>
    <property type="match status" value="1"/>
</dbReference>
<evidence type="ECO:0000259" key="7">
    <source>
        <dbReference type="PROSITE" id="PS50113"/>
    </source>
</evidence>
<dbReference type="Pfam" id="PF00990">
    <property type="entry name" value="GGDEF"/>
    <property type="match status" value="1"/>
</dbReference>
<dbReference type="SUPFAM" id="SSF55785">
    <property type="entry name" value="PYP-like sensor domain (PAS domain)"/>
    <property type="match status" value="2"/>
</dbReference>
<dbReference type="InterPro" id="IPR000700">
    <property type="entry name" value="PAS-assoc_C"/>
</dbReference>
<dbReference type="Gene3D" id="3.20.20.450">
    <property type="entry name" value="EAL domain"/>
    <property type="match status" value="1"/>
</dbReference>
<dbReference type="SUPFAM" id="SSF55073">
    <property type="entry name" value="Nucleotide cyclase"/>
    <property type="match status" value="1"/>
</dbReference>
<dbReference type="SMART" id="SM00267">
    <property type="entry name" value="GGDEF"/>
    <property type="match status" value="1"/>
</dbReference>
<dbReference type="PROSITE" id="PS50112">
    <property type="entry name" value="PAS"/>
    <property type="match status" value="1"/>
</dbReference>
<dbReference type="InterPro" id="IPR001633">
    <property type="entry name" value="EAL_dom"/>
</dbReference>
<dbReference type="GO" id="GO:0007165">
    <property type="term" value="P:signal transduction"/>
    <property type="evidence" value="ECO:0007669"/>
    <property type="project" value="UniProtKB-ARBA"/>
</dbReference>
<dbReference type="InterPro" id="IPR000160">
    <property type="entry name" value="GGDEF_dom"/>
</dbReference>
<dbReference type="InterPro" id="IPR035919">
    <property type="entry name" value="EAL_sf"/>
</dbReference>
<evidence type="ECO:0000313" key="11">
    <source>
        <dbReference type="EMBL" id="QKD44228.1"/>
    </source>
</evidence>
<accession>A0A858ZTT9</accession>
<dbReference type="Pfam" id="PF13426">
    <property type="entry name" value="PAS_9"/>
    <property type="match status" value="1"/>
</dbReference>
<dbReference type="Gene3D" id="3.30.70.270">
    <property type="match status" value="1"/>
</dbReference>
<dbReference type="PANTHER" id="PTHR44757">
    <property type="entry name" value="DIGUANYLATE CYCLASE DGCP"/>
    <property type="match status" value="1"/>
</dbReference>
<evidence type="ECO:0000259" key="9">
    <source>
        <dbReference type="PROSITE" id="PS50883"/>
    </source>
</evidence>
<keyword evidence="3 5" id="KW-1133">Transmembrane helix</keyword>
<dbReference type="GO" id="GO:0003824">
    <property type="term" value="F:catalytic activity"/>
    <property type="evidence" value="ECO:0007669"/>
    <property type="project" value="UniProtKB-ARBA"/>
</dbReference>